<evidence type="ECO:0000313" key="1">
    <source>
        <dbReference type="EMBL" id="MBE1590738.1"/>
    </source>
</evidence>
<keyword evidence="2" id="KW-1185">Reference proteome</keyword>
<sequence>MLVFVLAAYLVRGMAWLHGTSPSSCCDARPAVTEGAVEKHISGIFPKLALGPAPEDHRRVPAVLTDLGRRRECAMAWDGWTIWHTGS</sequence>
<dbReference type="EMBL" id="JADBEK010000001">
    <property type="protein sequence ID" value="MBE1590738.1"/>
    <property type="molecule type" value="Genomic_DNA"/>
</dbReference>
<comment type="caution">
    <text evidence="1">The sequence shown here is derived from an EMBL/GenBank/DDBJ whole genome shotgun (WGS) entry which is preliminary data.</text>
</comment>
<gene>
    <name evidence="1" type="ORF">H4W80_008996</name>
</gene>
<protein>
    <recommendedName>
        <fullName evidence="3">HTH hxlR-type domain-containing protein</fullName>
    </recommendedName>
</protein>
<organism evidence="1 2">
    <name type="scientific">Nonomuraea angiospora</name>
    <dbReference type="NCBI Taxonomy" id="46172"/>
    <lineage>
        <taxon>Bacteria</taxon>
        <taxon>Bacillati</taxon>
        <taxon>Actinomycetota</taxon>
        <taxon>Actinomycetes</taxon>
        <taxon>Streptosporangiales</taxon>
        <taxon>Streptosporangiaceae</taxon>
        <taxon>Nonomuraea</taxon>
    </lineage>
</organism>
<proteinExistence type="predicted"/>
<dbReference type="RefSeq" id="WP_192794455.1">
    <property type="nucleotide sequence ID" value="NZ_JADBEK010000001.1"/>
</dbReference>
<name>A0ABR9MCW5_9ACTN</name>
<dbReference type="Proteomes" id="UP000633509">
    <property type="component" value="Unassembled WGS sequence"/>
</dbReference>
<evidence type="ECO:0008006" key="3">
    <source>
        <dbReference type="Google" id="ProtNLM"/>
    </source>
</evidence>
<accession>A0ABR9MCW5</accession>
<reference evidence="1 2" key="1">
    <citation type="submission" date="2020-10" db="EMBL/GenBank/DDBJ databases">
        <title>Sequencing the genomes of 1000 actinobacteria strains.</title>
        <authorList>
            <person name="Klenk H.-P."/>
        </authorList>
    </citation>
    <scope>NUCLEOTIDE SEQUENCE [LARGE SCALE GENOMIC DNA]</scope>
    <source>
        <strain evidence="1 2">DSM 43173</strain>
    </source>
</reference>
<evidence type="ECO:0000313" key="2">
    <source>
        <dbReference type="Proteomes" id="UP000633509"/>
    </source>
</evidence>